<dbReference type="InterPro" id="IPR033116">
    <property type="entry name" value="TRYPSIN_SER"/>
</dbReference>
<gene>
    <name evidence="10" type="primary">LOC107124414</name>
</gene>
<keyword evidence="3 6" id="KW-0378">Hydrolase</keyword>
<evidence type="ECO:0000313" key="10">
    <source>
        <dbReference type="RefSeq" id="XP_015283364.1"/>
    </source>
</evidence>
<dbReference type="SUPFAM" id="SSF50494">
    <property type="entry name" value="Trypsin-like serine proteases"/>
    <property type="match status" value="1"/>
</dbReference>
<feature type="domain" description="Peptidase S1" evidence="8">
    <location>
        <begin position="145"/>
        <end position="380"/>
    </location>
</feature>
<dbReference type="InterPro" id="IPR001314">
    <property type="entry name" value="Peptidase_S1A"/>
</dbReference>
<sequence length="438" mass="46450">MSPGRDAVNIIPGAHAIKKSAANVECCASWLREGGGSFWLRPGVFLAGLSRALRPRCSPPGASAFTAGKGSRGAGGHVLPSPRTAPNNHRPPSKQVTNNHEPPPNRGTKPGTKSCRRAGCQHCAPCGFRPDFDGPQASPMAGGRIVGGTKAHPGEWPWLVSIQTTTYHFCGGAIVHPWWVLSAAHCFQDATRSRSIKVAAGSNFLGRNNVTRWVRRIFSHPLYHAKTYDNDLALLLLQDPIPYSPYHSPLCLPDSTIVPDDDMWESCFVAGWGLTKAGTSKASYTLLKAQVGIVSWLLCKKWLPSLTRNMVCAGFESGGRDACQGDSGGPLMCRPPGAGAPPAWYEVGVVSWGRGCGEARSPGVYARVSSFQSWLEATSAQAGRPFQVPQSPLSHAAVHGAPHLLDPWPEGGGTSLQGALGPPWSLAGAGLALGWLLL</sequence>
<evidence type="ECO:0000313" key="9">
    <source>
        <dbReference type="Proteomes" id="UP000694871"/>
    </source>
</evidence>
<organism evidence="9 10">
    <name type="scientific">Gekko japonicus</name>
    <name type="common">Schlegel's Japanese gecko</name>
    <dbReference type="NCBI Taxonomy" id="146911"/>
    <lineage>
        <taxon>Eukaryota</taxon>
        <taxon>Metazoa</taxon>
        <taxon>Chordata</taxon>
        <taxon>Craniata</taxon>
        <taxon>Vertebrata</taxon>
        <taxon>Euteleostomi</taxon>
        <taxon>Lepidosauria</taxon>
        <taxon>Squamata</taxon>
        <taxon>Bifurcata</taxon>
        <taxon>Gekkota</taxon>
        <taxon>Gekkonidae</taxon>
        <taxon>Gekkoninae</taxon>
        <taxon>Gekko</taxon>
    </lineage>
</organism>
<dbReference type="PROSITE" id="PS50240">
    <property type="entry name" value="TRYPSIN_DOM"/>
    <property type="match status" value="1"/>
</dbReference>
<evidence type="ECO:0000256" key="2">
    <source>
        <dbReference type="ARBA" id="ARBA00022670"/>
    </source>
</evidence>
<protein>
    <submittedName>
        <fullName evidence="10">Serine protease 55-like</fullName>
    </submittedName>
</protein>
<dbReference type="InterPro" id="IPR043504">
    <property type="entry name" value="Peptidase_S1_PA_chymotrypsin"/>
</dbReference>
<dbReference type="Pfam" id="PF00089">
    <property type="entry name" value="Trypsin"/>
    <property type="match status" value="1"/>
</dbReference>
<dbReference type="PANTHER" id="PTHR24252:SF7">
    <property type="entry name" value="HYALIN"/>
    <property type="match status" value="1"/>
</dbReference>
<evidence type="ECO:0000256" key="6">
    <source>
        <dbReference type="RuleBase" id="RU363034"/>
    </source>
</evidence>
<feature type="region of interest" description="Disordered" evidence="7">
    <location>
        <begin position="61"/>
        <end position="114"/>
    </location>
</feature>
<evidence type="ECO:0000259" key="8">
    <source>
        <dbReference type="PROSITE" id="PS50240"/>
    </source>
</evidence>
<evidence type="ECO:0000256" key="7">
    <source>
        <dbReference type="SAM" id="MobiDB-lite"/>
    </source>
</evidence>
<dbReference type="InterPro" id="IPR018114">
    <property type="entry name" value="TRYPSIN_HIS"/>
</dbReference>
<keyword evidence="2 6" id="KW-0645">Protease</keyword>
<dbReference type="RefSeq" id="XP_015283364.1">
    <property type="nucleotide sequence ID" value="XM_015427878.1"/>
</dbReference>
<dbReference type="CDD" id="cd00190">
    <property type="entry name" value="Tryp_SPc"/>
    <property type="match status" value="1"/>
</dbReference>
<dbReference type="InterPro" id="IPR001254">
    <property type="entry name" value="Trypsin_dom"/>
</dbReference>
<keyword evidence="5" id="KW-1015">Disulfide bond</keyword>
<reference evidence="10" key="1">
    <citation type="submission" date="2025-08" db="UniProtKB">
        <authorList>
            <consortium name="RefSeq"/>
        </authorList>
    </citation>
    <scope>IDENTIFICATION</scope>
</reference>
<accession>A0ABM1LBM7</accession>
<dbReference type="PRINTS" id="PR00722">
    <property type="entry name" value="CHYMOTRYPSIN"/>
</dbReference>
<evidence type="ECO:0000256" key="3">
    <source>
        <dbReference type="ARBA" id="ARBA00022801"/>
    </source>
</evidence>
<dbReference type="Gene3D" id="2.40.10.10">
    <property type="entry name" value="Trypsin-like serine proteases"/>
    <property type="match status" value="1"/>
</dbReference>
<dbReference type="PROSITE" id="PS00134">
    <property type="entry name" value="TRYPSIN_HIS"/>
    <property type="match status" value="1"/>
</dbReference>
<keyword evidence="9" id="KW-1185">Reference proteome</keyword>
<dbReference type="PANTHER" id="PTHR24252">
    <property type="entry name" value="ACROSIN-RELATED"/>
    <property type="match status" value="1"/>
</dbReference>
<keyword evidence="4 6" id="KW-0720">Serine protease</keyword>
<dbReference type="GeneID" id="107124414"/>
<dbReference type="SMART" id="SM00020">
    <property type="entry name" value="Tryp_SPc"/>
    <property type="match status" value="1"/>
</dbReference>
<dbReference type="InterPro" id="IPR009003">
    <property type="entry name" value="Peptidase_S1_PA"/>
</dbReference>
<dbReference type="Proteomes" id="UP000694871">
    <property type="component" value="Unplaced"/>
</dbReference>
<proteinExistence type="inferred from homology"/>
<comment type="similarity">
    <text evidence="1">Belongs to the peptidase S1 family. Snake venom subfamily.</text>
</comment>
<evidence type="ECO:0000256" key="4">
    <source>
        <dbReference type="ARBA" id="ARBA00022825"/>
    </source>
</evidence>
<name>A0ABM1LBM7_GEKJA</name>
<evidence type="ECO:0000256" key="1">
    <source>
        <dbReference type="ARBA" id="ARBA00009228"/>
    </source>
</evidence>
<evidence type="ECO:0000256" key="5">
    <source>
        <dbReference type="ARBA" id="ARBA00023157"/>
    </source>
</evidence>
<dbReference type="PROSITE" id="PS00135">
    <property type="entry name" value="TRYPSIN_SER"/>
    <property type="match status" value="1"/>
</dbReference>